<evidence type="ECO:0000313" key="2">
    <source>
        <dbReference type="EMBL" id="QEE17750.1"/>
    </source>
</evidence>
<sequence length="88" mass="10498">MGKTIPSYRTALEMEIGRWKIYREGLKPPYQQHFDNIMLYARMHSDAGSLSARMFISESLFLSALIEQQKILEKLETDLYRIQRRMKK</sequence>
<dbReference type="InterPro" id="IPR058469">
    <property type="entry name" value="DUF8156"/>
</dbReference>
<reference evidence="2" key="1">
    <citation type="journal article" date="2020" name="Nature">
        <title>Isolation of an archaeon at the prokaryote-eukaryote interface.</title>
        <authorList>
            <person name="Imachi H."/>
            <person name="Nobu M.K."/>
            <person name="Nakahara N."/>
            <person name="Morono Y."/>
            <person name="Ogawara M."/>
            <person name="Takaki Y."/>
            <person name="Takano Y."/>
            <person name="Uematsu K."/>
            <person name="Ikuta T."/>
            <person name="Ito M."/>
            <person name="Matsui Y."/>
            <person name="Miyazaki M."/>
            <person name="Murata K."/>
            <person name="Saito Y."/>
            <person name="Sakai S."/>
            <person name="Song C."/>
            <person name="Tasumi E."/>
            <person name="Yamanaka Y."/>
            <person name="Yamaguchi T."/>
            <person name="Kamagata Y."/>
            <person name="Tamaki H."/>
            <person name="Takai K."/>
        </authorList>
    </citation>
    <scope>NUCLEOTIDE SEQUENCE [LARGE SCALE GENOMIC DNA]</scope>
    <source>
        <strain evidence="2">MK-D1</strain>
    </source>
</reference>
<accession>A0A5B9DG37</accession>
<gene>
    <name evidence="2" type="ORF">DSAG12_03588</name>
</gene>
<dbReference type="EMBL" id="CP042905">
    <property type="protein sequence ID" value="QEE17750.1"/>
    <property type="molecule type" value="Genomic_DNA"/>
</dbReference>
<organism evidence="2">
    <name type="scientific">Promethearchaeum syntrophicum</name>
    <dbReference type="NCBI Taxonomy" id="2594042"/>
    <lineage>
        <taxon>Archaea</taxon>
        <taxon>Promethearchaeati</taxon>
        <taxon>Promethearchaeota</taxon>
        <taxon>Promethearchaeia</taxon>
        <taxon>Promethearchaeales</taxon>
        <taxon>Promethearchaeaceae</taxon>
        <taxon>Promethearchaeum</taxon>
    </lineage>
</organism>
<protein>
    <recommendedName>
        <fullName evidence="1">DUF8156 domain-containing protein</fullName>
    </recommendedName>
</protein>
<dbReference type="AlphaFoldDB" id="A0A5B9DG37"/>
<name>A0A5B9DG37_9ARCH</name>
<dbReference type="Pfam" id="PF26485">
    <property type="entry name" value="DUF8156"/>
    <property type="match status" value="1"/>
</dbReference>
<proteinExistence type="predicted"/>
<feature type="domain" description="DUF8156" evidence="1">
    <location>
        <begin position="1"/>
        <end position="87"/>
    </location>
</feature>
<evidence type="ECO:0000259" key="1">
    <source>
        <dbReference type="Pfam" id="PF26485"/>
    </source>
</evidence>